<dbReference type="EMBL" id="JARKIB010000045">
    <property type="protein sequence ID" value="KAJ7756970.1"/>
    <property type="molecule type" value="Genomic_DNA"/>
</dbReference>
<organism evidence="2 3">
    <name type="scientific">Mycena metata</name>
    <dbReference type="NCBI Taxonomy" id="1033252"/>
    <lineage>
        <taxon>Eukaryota</taxon>
        <taxon>Fungi</taxon>
        <taxon>Dikarya</taxon>
        <taxon>Basidiomycota</taxon>
        <taxon>Agaricomycotina</taxon>
        <taxon>Agaricomycetes</taxon>
        <taxon>Agaricomycetidae</taxon>
        <taxon>Agaricales</taxon>
        <taxon>Marasmiineae</taxon>
        <taxon>Mycenaceae</taxon>
        <taxon>Mycena</taxon>
    </lineage>
</organism>
<keyword evidence="3" id="KW-1185">Reference proteome</keyword>
<feature type="compositionally biased region" description="Low complexity" evidence="1">
    <location>
        <begin position="178"/>
        <end position="195"/>
    </location>
</feature>
<dbReference type="AlphaFoldDB" id="A0AAD7J4L2"/>
<accession>A0AAD7J4L2</accession>
<feature type="region of interest" description="Disordered" evidence="1">
    <location>
        <begin position="239"/>
        <end position="282"/>
    </location>
</feature>
<evidence type="ECO:0000313" key="2">
    <source>
        <dbReference type="EMBL" id="KAJ7756970.1"/>
    </source>
</evidence>
<sequence>MAPRLCPARVYDAISQEIFTIQVFSALLGEGARRESKATNIQFFLFHVADLQQSLSSADFDSWFARVFGPLVEAGEKAFEEPPAKKAKMDRYARALDLVLGTTALQQPTVSVSAHPQPTIHYITPSGSLNLKSYNTAPASRGPDSVFASSLTDNESTTFTIATTPSLTSIDHNTSRLPASNSFTSPSGSTPTCTPQVTSSVLGSSVGARTISAHEAPEAGHVRRVRALITARSIVPSKSTFAPRLDPSPVKMPGAWPASPKRLFQDKTNAPHTRPRTSGPRF</sequence>
<evidence type="ECO:0000313" key="3">
    <source>
        <dbReference type="Proteomes" id="UP001215598"/>
    </source>
</evidence>
<proteinExistence type="predicted"/>
<comment type="caution">
    <text evidence="2">The sequence shown here is derived from an EMBL/GenBank/DDBJ whole genome shotgun (WGS) entry which is preliminary data.</text>
</comment>
<evidence type="ECO:0000256" key="1">
    <source>
        <dbReference type="SAM" id="MobiDB-lite"/>
    </source>
</evidence>
<gene>
    <name evidence="2" type="ORF">B0H16DRAFT_1537555</name>
</gene>
<protein>
    <submittedName>
        <fullName evidence="2">Uncharacterized protein</fullName>
    </submittedName>
</protein>
<feature type="compositionally biased region" description="Polar residues" evidence="1">
    <location>
        <begin position="168"/>
        <end position="177"/>
    </location>
</feature>
<reference evidence="2" key="1">
    <citation type="submission" date="2023-03" db="EMBL/GenBank/DDBJ databases">
        <title>Massive genome expansion in bonnet fungi (Mycena s.s.) driven by repeated elements and novel gene families across ecological guilds.</title>
        <authorList>
            <consortium name="Lawrence Berkeley National Laboratory"/>
            <person name="Harder C.B."/>
            <person name="Miyauchi S."/>
            <person name="Viragh M."/>
            <person name="Kuo A."/>
            <person name="Thoen E."/>
            <person name="Andreopoulos B."/>
            <person name="Lu D."/>
            <person name="Skrede I."/>
            <person name="Drula E."/>
            <person name="Henrissat B."/>
            <person name="Morin E."/>
            <person name="Kohler A."/>
            <person name="Barry K."/>
            <person name="LaButti K."/>
            <person name="Morin E."/>
            <person name="Salamov A."/>
            <person name="Lipzen A."/>
            <person name="Mereny Z."/>
            <person name="Hegedus B."/>
            <person name="Baldrian P."/>
            <person name="Stursova M."/>
            <person name="Weitz H."/>
            <person name="Taylor A."/>
            <person name="Grigoriev I.V."/>
            <person name="Nagy L.G."/>
            <person name="Martin F."/>
            <person name="Kauserud H."/>
        </authorList>
    </citation>
    <scope>NUCLEOTIDE SEQUENCE</scope>
    <source>
        <strain evidence="2">CBHHK182m</strain>
    </source>
</reference>
<name>A0AAD7J4L2_9AGAR</name>
<feature type="region of interest" description="Disordered" evidence="1">
    <location>
        <begin position="168"/>
        <end position="195"/>
    </location>
</feature>
<dbReference type="Proteomes" id="UP001215598">
    <property type="component" value="Unassembled WGS sequence"/>
</dbReference>